<dbReference type="InterPro" id="IPR057684">
    <property type="entry name" value="DUF7924"/>
</dbReference>
<feature type="region of interest" description="Disordered" evidence="1">
    <location>
        <begin position="608"/>
        <end position="666"/>
    </location>
</feature>
<accession>A0AAJ0FSF9</accession>
<gene>
    <name evidence="3" type="ORF">QQS21_012449</name>
</gene>
<evidence type="ECO:0000259" key="2">
    <source>
        <dbReference type="Pfam" id="PF25545"/>
    </source>
</evidence>
<comment type="caution">
    <text evidence="3">The sequence shown here is derived from an EMBL/GenBank/DDBJ whole genome shotgun (WGS) entry which is preliminary data.</text>
</comment>
<name>A0AAJ0FSF9_9HYPO</name>
<proteinExistence type="predicted"/>
<protein>
    <recommendedName>
        <fullName evidence="2">DUF7924 domain-containing protein</fullName>
    </recommendedName>
</protein>
<dbReference type="AlphaFoldDB" id="A0AAJ0FSF9"/>
<evidence type="ECO:0000313" key="4">
    <source>
        <dbReference type="Proteomes" id="UP001251528"/>
    </source>
</evidence>
<sequence length="666" mass="70878">MASSQDRKRPNADEPSDDTPPTKRVKASGPPRSTPPGITPAGWDNLSKIWLTPRALKELDRRNNARASEKSVVVSKAYTARASGKSAAVSKAHTARASRKSAVVGKAHTARASGKSAVVGKAHTARASGKSAVVGKARTARASGKSAVVGKAHTARSSETSAVVDIAHTSLARFARRGGPDLGLLRRYPEPKHAAASMSVRGSSGSSRSQRTRSTQATTVSSRNKRSSAYDNAFEQTLIDHNIYPEGYKYPHQQSTPPEPSNLEGIMQGLSAPRASLSPSRFSQSAFKEFKQANSRVISEGRVMRDIFPTIRGNNASIPNEGNLPFANFESITEGTTVNAVPDFYDGTNPTQISSIVRQDLNKSIIPSSHGHAPLAPNFFLEAKAPRGGADVARRQACLDGAYGARAMHSLQNYGNGEEEEELVYDGNAHTFSTTYHAGTGTLQMYAHHMTAPTVQGERPEYHMTQLRSFSMTDTRDTFIAGATAFRNARDLAQQHRNSFIEAANARASQAKTAAAAAVAAADETAQATQPACDADSVSHVHVHYSALQDADDALQQHVAETSHLDAYDDDGTAIGSLQQHVAETGHLNAYDDDDCIVVGSMPQYLNGEDGSAGNSQQSTAHGADEASQSVASSFTSVSTKRARSKRPRQSASPPSSASKKGHSLH</sequence>
<feature type="compositionally biased region" description="Low complexity" evidence="1">
    <location>
        <begin position="650"/>
        <end position="659"/>
    </location>
</feature>
<feature type="region of interest" description="Disordered" evidence="1">
    <location>
        <begin position="1"/>
        <end position="44"/>
    </location>
</feature>
<feature type="compositionally biased region" description="Low complexity" evidence="1">
    <location>
        <begin position="194"/>
        <end position="222"/>
    </location>
</feature>
<dbReference type="Proteomes" id="UP001251528">
    <property type="component" value="Unassembled WGS sequence"/>
</dbReference>
<dbReference type="EMBL" id="JASWJB010000535">
    <property type="protein sequence ID" value="KAK2589874.1"/>
    <property type="molecule type" value="Genomic_DNA"/>
</dbReference>
<organism evidence="3 4">
    <name type="scientific">Conoideocrella luteorostrata</name>
    <dbReference type="NCBI Taxonomy" id="1105319"/>
    <lineage>
        <taxon>Eukaryota</taxon>
        <taxon>Fungi</taxon>
        <taxon>Dikarya</taxon>
        <taxon>Ascomycota</taxon>
        <taxon>Pezizomycotina</taxon>
        <taxon>Sordariomycetes</taxon>
        <taxon>Hypocreomycetidae</taxon>
        <taxon>Hypocreales</taxon>
        <taxon>Clavicipitaceae</taxon>
        <taxon>Conoideocrella</taxon>
    </lineage>
</organism>
<dbReference type="Pfam" id="PF25545">
    <property type="entry name" value="DUF7924"/>
    <property type="match status" value="1"/>
</dbReference>
<feature type="region of interest" description="Disordered" evidence="1">
    <location>
        <begin position="193"/>
        <end position="227"/>
    </location>
</feature>
<feature type="compositionally biased region" description="Basic and acidic residues" evidence="1">
    <location>
        <begin position="1"/>
        <end position="12"/>
    </location>
</feature>
<evidence type="ECO:0000313" key="3">
    <source>
        <dbReference type="EMBL" id="KAK2589874.1"/>
    </source>
</evidence>
<keyword evidence="4" id="KW-1185">Reference proteome</keyword>
<feature type="compositionally biased region" description="Low complexity" evidence="1">
    <location>
        <begin position="627"/>
        <end position="640"/>
    </location>
</feature>
<reference evidence="3" key="1">
    <citation type="submission" date="2023-06" db="EMBL/GenBank/DDBJ databases">
        <title>Conoideocrella luteorostrata (Hypocreales: Clavicipitaceae), a potential biocontrol fungus for elongate hemlock scale in United States Christmas tree production areas.</title>
        <authorList>
            <person name="Barrett H."/>
            <person name="Lovett B."/>
            <person name="Macias A.M."/>
            <person name="Stajich J.E."/>
            <person name="Kasson M.T."/>
        </authorList>
    </citation>
    <scope>NUCLEOTIDE SEQUENCE</scope>
    <source>
        <strain evidence="3">ARSEF 14590</strain>
    </source>
</reference>
<feature type="domain" description="DUF7924" evidence="2">
    <location>
        <begin position="373"/>
        <end position="494"/>
    </location>
</feature>
<evidence type="ECO:0000256" key="1">
    <source>
        <dbReference type="SAM" id="MobiDB-lite"/>
    </source>
</evidence>